<dbReference type="EMBL" id="CP043046">
    <property type="protein sequence ID" value="QEI05149.1"/>
    <property type="molecule type" value="Genomic_DNA"/>
</dbReference>
<feature type="domain" description="FecR N-terminal" evidence="2">
    <location>
        <begin position="18"/>
        <end position="59"/>
    </location>
</feature>
<evidence type="ECO:0000259" key="2">
    <source>
        <dbReference type="Pfam" id="PF16220"/>
    </source>
</evidence>
<keyword evidence="4" id="KW-1185">Reference proteome</keyword>
<accession>A0A5C0ASC8</accession>
<dbReference type="InterPro" id="IPR032623">
    <property type="entry name" value="FecR_N"/>
</dbReference>
<dbReference type="AlphaFoldDB" id="A0A5C0ASC8"/>
<evidence type="ECO:0000259" key="1">
    <source>
        <dbReference type="Pfam" id="PF04773"/>
    </source>
</evidence>
<protein>
    <submittedName>
        <fullName evidence="3">DUF4880 domain-containing protein</fullName>
    </submittedName>
</protein>
<reference evidence="3 4" key="1">
    <citation type="submission" date="2019-08" db="EMBL/GenBank/DDBJ databases">
        <title>Amphibian skin-associated Pigmentiphaga: genome sequence and occurrence across geography and hosts.</title>
        <authorList>
            <person name="Bletz M.C."/>
            <person name="Bunk B."/>
            <person name="Sproeer C."/>
            <person name="Biwer P."/>
            <person name="Reiter S."/>
            <person name="Rabemananjara F.C.E."/>
            <person name="Schulz S."/>
            <person name="Overmann J."/>
            <person name="Vences M."/>
        </authorList>
    </citation>
    <scope>NUCLEOTIDE SEQUENCE [LARGE SCALE GENOMIC DNA]</scope>
    <source>
        <strain evidence="3 4">Mada1488</strain>
    </source>
</reference>
<name>A0A5C0ASC8_9BURK</name>
<dbReference type="KEGG" id="pacr:FXN63_04340"/>
<dbReference type="GO" id="GO:0016989">
    <property type="term" value="F:sigma factor antagonist activity"/>
    <property type="evidence" value="ECO:0007669"/>
    <property type="project" value="TreeGrafter"/>
</dbReference>
<gene>
    <name evidence="3" type="ORF">FXN63_04340</name>
</gene>
<dbReference type="PANTHER" id="PTHR30273">
    <property type="entry name" value="PERIPLASMIC SIGNAL SENSOR AND SIGMA FACTOR ACTIVATOR FECR-RELATED"/>
    <property type="match status" value="1"/>
</dbReference>
<dbReference type="RefSeq" id="WP_148813176.1">
    <property type="nucleotide sequence ID" value="NZ_CP043046.1"/>
</dbReference>
<dbReference type="Gene3D" id="2.60.120.1440">
    <property type="match status" value="1"/>
</dbReference>
<dbReference type="InterPro" id="IPR006860">
    <property type="entry name" value="FecR"/>
</dbReference>
<proteinExistence type="predicted"/>
<dbReference type="InterPro" id="IPR012373">
    <property type="entry name" value="Ferrdict_sens_TM"/>
</dbReference>
<dbReference type="OrthoDB" id="1100567at2"/>
<dbReference type="Pfam" id="PF16220">
    <property type="entry name" value="DUF4880"/>
    <property type="match status" value="1"/>
</dbReference>
<dbReference type="Proteomes" id="UP000325161">
    <property type="component" value="Chromosome"/>
</dbReference>
<feature type="domain" description="FecR protein" evidence="1">
    <location>
        <begin position="115"/>
        <end position="229"/>
    </location>
</feature>
<dbReference type="PANTHER" id="PTHR30273:SF2">
    <property type="entry name" value="PROTEIN FECR"/>
    <property type="match status" value="1"/>
</dbReference>
<evidence type="ECO:0000313" key="3">
    <source>
        <dbReference type="EMBL" id="QEI05149.1"/>
    </source>
</evidence>
<dbReference type="PIRSF" id="PIRSF018266">
    <property type="entry name" value="FecR"/>
    <property type="match status" value="1"/>
</dbReference>
<organism evidence="3 4">
    <name type="scientific">Pigmentiphaga aceris</name>
    <dbReference type="NCBI Taxonomy" id="1940612"/>
    <lineage>
        <taxon>Bacteria</taxon>
        <taxon>Pseudomonadati</taxon>
        <taxon>Pseudomonadota</taxon>
        <taxon>Betaproteobacteria</taxon>
        <taxon>Burkholderiales</taxon>
        <taxon>Alcaligenaceae</taxon>
        <taxon>Pigmentiphaga</taxon>
    </lineage>
</organism>
<dbReference type="Pfam" id="PF04773">
    <property type="entry name" value="FecR"/>
    <property type="match status" value="1"/>
</dbReference>
<evidence type="ECO:0000313" key="4">
    <source>
        <dbReference type="Proteomes" id="UP000325161"/>
    </source>
</evidence>
<sequence>MSAAHSNIQGLNERVALQAAQWFFLLNSGDATATERHRCAQWRAADPVHEIAWQRAERINQTFQMLPGDLAMPALGRQARTDRRAVIKTLAVLLVAAPVGWQGWRLASGHPWLADHRTQTGERRELRLPDGTRLTLNTASAVDVAYDGTRRLLRLRAGEILIDTAPDSVAANHPAYRPFMVETPAGMLRALGTRFVVRRLDDDVSAKLPGLNGSAAHAYSEVAVLDGAVEIRPAANADRVLVLRAGQQTAFTDIAVEAPGVLSPQVDDWARGILRATDMRLADFLTELGRYRPGVLRCDPAVADLKISGVFQLRDTGPVLDSLPQALPVSVHYRTRYWVTVGAPEG</sequence>